<dbReference type="EMBL" id="JAJSOF020000023">
    <property type="protein sequence ID" value="KAJ4435809.1"/>
    <property type="molecule type" value="Genomic_DNA"/>
</dbReference>
<evidence type="ECO:0000313" key="4">
    <source>
        <dbReference type="Proteomes" id="UP001148838"/>
    </source>
</evidence>
<sequence>MHNSTTCQRCLKLYLYRMQRVQGFRDVDLQILVDLIFIFHTTASTENFEKHKILSKNQFGFRNNISTDDALFNVTGKIINELDIGNKCLGIFLDLRKAFDTINHNLLLDKLHTIELEHYIFVNLATMYTVSTITSREQRKQTTVKPWFYEPTHATCEILGTLRTNPDYTRDSENAGEMTPGSSTESYPAFARIGLKENLGKNLNQVTCPDRDSNPGHLVSLPDTLTVTLQVWTRPMILNIRPTATNSHCTCERVYMYNTYIKGRRSCAKTRRKFRIKFPNRTVPSAKTIRRLAKRLKETGSVKNRKSSRKRSVLMRNDIISLFPTRSRHCSRSPDITPCDFYLWGTLKVLHNSERSITSFYFELHRFSCHATREFNLNFPSSTYR</sequence>
<organism evidence="3 4">
    <name type="scientific">Periplaneta americana</name>
    <name type="common">American cockroach</name>
    <name type="synonym">Blatta americana</name>
    <dbReference type="NCBI Taxonomy" id="6978"/>
    <lineage>
        <taxon>Eukaryota</taxon>
        <taxon>Metazoa</taxon>
        <taxon>Ecdysozoa</taxon>
        <taxon>Arthropoda</taxon>
        <taxon>Hexapoda</taxon>
        <taxon>Insecta</taxon>
        <taxon>Pterygota</taxon>
        <taxon>Neoptera</taxon>
        <taxon>Polyneoptera</taxon>
        <taxon>Dictyoptera</taxon>
        <taxon>Blattodea</taxon>
        <taxon>Blattoidea</taxon>
        <taxon>Blattidae</taxon>
        <taxon>Blattinae</taxon>
        <taxon>Periplaneta</taxon>
    </lineage>
</organism>
<keyword evidence="4" id="KW-1185">Reference proteome</keyword>
<protein>
    <recommendedName>
        <fullName evidence="5">Reverse transcriptase domain-containing protein</fullName>
    </recommendedName>
</protein>
<comment type="caution">
    <text evidence="3">The sequence shown here is derived from an EMBL/GenBank/DDBJ whole genome shotgun (WGS) entry which is preliminary data.</text>
</comment>
<evidence type="ECO:0000259" key="2">
    <source>
        <dbReference type="Pfam" id="PF16087"/>
    </source>
</evidence>
<dbReference type="Pfam" id="PF00078">
    <property type="entry name" value="RVT_1"/>
    <property type="match status" value="1"/>
</dbReference>
<dbReference type="InterPro" id="IPR032135">
    <property type="entry name" value="DUF4817"/>
</dbReference>
<reference evidence="3 4" key="1">
    <citation type="journal article" date="2022" name="Allergy">
        <title>Genome assembly and annotation of Periplaneta americana reveal a comprehensive cockroach allergen profile.</title>
        <authorList>
            <person name="Wang L."/>
            <person name="Xiong Q."/>
            <person name="Saelim N."/>
            <person name="Wang L."/>
            <person name="Nong W."/>
            <person name="Wan A.T."/>
            <person name="Shi M."/>
            <person name="Liu X."/>
            <person name="Cao Q."/>
            <person name="Hui J.H.L."/>
            <person name="Sookrung N."/>
            <person name="Leung T.F."/>
            <person name="Tungtrongchitr A."/>
            <person name="Tsui S.K.W."/>
        </authorList>
    </citation>
    <scope>NUCLEOTIDE SEQUENCE [LARGE SCALE GENOMIC DNA]</scope>
    <source>
        <strain evidence="3">PWHHKU_190912</strain>
    </source>
</reference>
<feature type="domain" description="Reverse transcriptase" evidence="1">
    <location>
        <begin position="48"/>
        <end position="144"/>
    </location>
</feature>
<evidence type="ECO:0008006" key="5">
    <source>
        <dbReference type="Google" id="ProtNLM"/>
    </source>
</evidence>
<dbReference type="Proteomes" id="UP001148838">
    <property type="component" value="Unassembled WGS sequence"/>
</dbReference>
<feature type="domain" description="DUF4817" evidence="2">
    <location>
        <begin position="252"/>
        <end position="302"/>
    </location>
</feature>
<name>A0ABQ8SNQ7_PERAM</name>
<dbReference type="Pfam" id="PF16087">
    <property type="entry name" value="DUF4817"/>
    <property type="match status" value="1"/>
</dbReference>
<accession>A0ABQ8SNQ7</accession>
<proteinExistence type="predicted"/>
<gene>
    <name evidence="3" type="ORF">ANN_18428</name>
</gene>
<dbReference type="InterPro" id="IPR000477">
    <property type="entry name" value="RT_dom"/>
</dbReference>
<evidence type="ECO:0000313" key="3">
    <source>
        <dbReference type="EMBL" id="KAJ4435809.1"/>
    </source>
</evidence>
<evidence type="ECO:0000259" key="1">
    <source>
        <dbReference type="Pfam" id="PF00078"/>
    </source>
</evidence>